<evidence type="ECO:0000256" key="1">
    <source>
        <dbReference type="SAM" id="Phobius"/>
    </source>
</evidence>
<feature type="transmembrane region" description="Helical" evidence="1">
    <location>
        <begin position="21"/>
        <end position="41"/>
    </location>
</feature>
<name>A0AAD5XUX4_9FUNG</name>
<keyword evidence="1" id="KW-0812">Transmembrane</keyword>
<keyword evidence="1" id="KW-1133">Transmembrane helix</keyword>
<dbReference type="Proteomes" id="UP001211065">
    <property type="component" value="Unassembled WGS sequence"/>
</dbReference>
<feature type="transmembrane region" description="Helical" evidence="1">
    <location>
        <begin position="53"/>
        <end position="70"/>
    </location>
</feature>
<gene>
    <name evidence="2" type="ORF">HK099_005464</name>
</gene>
<keyword evidence="3" id="KW-1185">Reference proteome</keyword>
<evidence type="ECO:0000313" key="3">
    <source>
        <dbReference type="Proteomes" id="UP001211065"/>
    </source>
</evidence>
<comment type="caution">
    <text evidence="2">The sequence shown here is derived from an EMBL/GenBank/DDBJ whole genome shotgun (WGS) entry which is preliminary data.</text>
</comment>
<evidence type="ECO:0000313" key="2">
    <source>
        <dbReference type="EMBL" id="KAJ3217472.1"/>
    </source>
</evidence>
<reference evidence="2" key="1">
    <citation type="submission" date="2020-05" db="EMBL/GenBank/DDBJ databases">
        <title>Phylogenomic resolution of chytrid fungi.</title>
        <authorList>
            <person name="Stajich J.E."/>
            <person name="Amses K."/>
            <person name="Simmons R."/>
            <person name="Seto K."/>
            <person name="Myers J."/>
            <person name="Bonds A."/>
            <person name="Quandt C.A."/>
            <person name="Barry K."/>
            <person name="Liu P."/>
            <person name="Grigoriev I."/>
            <person name="Longcore J.E."/>
            <person name="James T.Y."/>
        </authorList>
    </citation>
    <scope>NUCLEOTIDE SEQUENCE</scope>
    <source>
        <strain evidence="2">JEL0476</strain>
    </source>
</reference>
<accession>A0AAD5XUX4</accession>
<keyword evidence="1" id="KW-0472">Membrane</keyword>
<sequence length="169" mass="18931">MGQTQSILEKNCLTYPLQQSVFTGIGGLGIGFGIAFSNGSHGSLLRKLILKNGVLYGVLGYTFFGSKCVISKLRHKDDYWSDGAAASVMGLALGLRAKSPVRVVAFPTALFVTFTFLSKLYREEFEILFLNHRARREKRQIDGFFDWPSKDPFKDHMERIKANEADNSK</sequence>
<proteinExistence type="predicted"/>
<dbReference type="AlphaFoldDB" id="A0AAD5XUX4"/>
<dbReference type="EMBL" id="JADGJW010000426">
    <property type="protein sequence ID" value="KAJ3217472.1"/>
    <property type="molecule type" value="Genomic_DNA"/>
</dbReference>
<organism evidence="2 3">
    <name type="scientific">Clydaea vesicula</name>
    <dbReference type="NCBI Taxonomy" id="447962"/>
    <lineage>
        <taxon>Eukaryota</taxon>
        <taxon>Fungi</taxon>
        <taxon>Fungi incertae sedis</taxon>
        <taxon>Chytridiomycota</taxon>
        <taxon>Chytridiomycota incertae sedis</taxon>
        <taxon>Chytridiomycetes</taxon>
        <taxon>Lobulomycetales</taxon>
        <taxon>Lobulomycetaceae</taxon>
        <taxon>Clydaea</taxon>
    </lineage>
</organism>
<protein>
    <submittedName>
        <fullName evidence="2">Uncharacterized protein</fullName>
    </submittedName>
</protein>